<dbReference type="eggNOG" id="ENOG502Z7TA">
    <property type="taxonomic scope" value="Bacteria"/>
</dbReference>
<keyword evidence="3" id="KW-1185">Reference proteome</keyword>
<dbReference type="EMBL" id="UGTF01000002">
    <property type="protein sequence ID" value="SUB88903.1"/>
    <property type="molecule type" value="Genomic_DNA"/>
</dbReference>
<protein>
    <recommendedName>
        <fullName evidence="5">Tetratricopeptide repeat protein</fullName>
    </recommendedName>
</protein>
<name>A0A0A2EDC8_9PORP</name>
<gene>
    <name evidence="1" type="ORF">HQ47_05225</name>
    <name evidence="2" type="ORF">NCTC11632_00989</name>
</gene>
<dbReference type="Proteomes" id="UP000254156">
    <property type="component" value="Unassembled WGS sequence"/>
</dbReference>
<evidence type="ECO:0000313" key="4">
    <source>
        <dbReference type="Proteomes" id="UP000254156"/>
    </source>
</evidence>
<evidence type="ECO:0000313" key="2">
    <source>
        <dbReference type="EMBL" id="SUB88903.1"/>
    </source>
</evidence>
<sequence length="232" mass="27167">MTRDQLYEYMRDPLLLSEKTLSELQTLADVYPYCSTFSFLYLFNLAIVDDVRYPSELRNRAPLLPDRRKLYRMVKAYRQAEVLSDVSAEKQPDSFELIDSFLGEMRAAGADLPDELVYNTGGNPSKDYFSEEQLSEESFSTGAFELPEKEKKEFRHEAQSHPNASEAAKEHDLDEELFTETLAKIYIKQQRYDKALRIIRSINLNFPEKNRYFADQIRFLEKLISNNQQKTL</sequence>
<proteinExistence type="predicted"/>
<reference evidence="1 3" key="1">
    <citation type="submission" date="2014-09" db="EMBL/GenBank/DDBJ databases">
        <title>Draft Genome Sequence of Porphyromonas macacae COT-192_OH2859.</title>
        <authorList>
            <person name="Wallis C."/>
            <person name="Deusch O."/>
            <person name="O'Flynn C."/>
            <person name="Davis I."/>
            <person name="Horsfall A."/>
            <person name="Kirkwood N."/>
            <person name="Harris S."/>
            <person name="Eisen J.A."/>
            <person name="Coil D.A."/>
            <person name="Darling A.E."/>
            <person name="Jospin G."/>
            <person name="Alexiev A."/>
        </authorList>
    </citation>
    <scope>NUCLEOTIDE SEQUENCE [LARGE SCALE GENOMIC DNA]</scope>
    <source>
        <strain evidence="3">COT-192 OH2859</strain>
        <strain evidence="1">COT-192_OH2859</strain>
    </source>
</reference>
<evidence type="ECO:0008006" key="5">
    <source>
        <dbReference type="Google" id="ProtNLM"/>
    </source>
</evidence>
<dbReference type="AlphaFoldDB" id="A0A0A2EDC8"/>
<dbReference type="OrthoDB" id="594666at2"/>
<dbReference type="Proteomes" id="UP000030103">
    <property type="component" value="Unassembled WGS sequence"/>
</dbReference>
<reference evidence="2 4" key="2">
    <citation type="submission" date="2018-06" db="EMBL/GenBank/DDBJ databases">
        <authorList>
            <consortium name="Pathogen Informatics"/>
            <person name="Doyle S."/>
        </authorList>
    </citation>
    <scope>NUCLEOTIDE SEQUENCE [LARGE SCALE GENOMIC DNA]</scope>
    <source>
        <strain evidence="2 4">NCTC11632</strain>
    </source>
</reference>
<dbReference type="STRING" id="28115.HQ47_05225"/>
<accession>A0A0A2EDC8</accession>
<dbReference type="EMBL" id="JRFA01000014">
    <property type="protein sequence ID" value="KGN74444.1"/>
    <property type="molecule type" value="Genomic_DNA"/>
</dbReference>
<dbReference type="RefSeq" id="WP_036873783.1">
    <property type="nucleotide sequence ID" value="NZ_JRFA01000014.1"/>
</dbReference>
<evidence type="ECO:0000313" key="1">
    <source>
        <dbReference type="EMBL" id="KGN74444.1"/>
    </source>
</evidence>
<organism evidence="1 3">
    <name type="scientific">Porphyromonas macacae</name>
    <dbReference type="NCBI Taxonomy" id="28115"/>
    <lineage>
        <taxon>Bacteria</taxon>
        <taxon>Pseudomonadati</taxon>
        <taxon>Bacteroidota</taxon>
        <taxon>Bacteroidia</taxon>
        <taxon>Bacteroidales</taxon>
        <taxon>Porphyromonadaceae</taxon>
        <taxon>Porphyromonas</taxon>
    </lineage>
</organism>
<evidence type="ECO:0000313" key="3">
    <source>
        <dbReference type="Proteomes" id="UP000030103"/>
    </source>
</evidence>